<proteinExistence type="inferred from homology"/>
<dbReference type="PANTHER" id="PTHR43540">
    <property type="entry name" value="PEROXYUREIDOACRYLATE/UREIDOACRYLATE AMIDOHYDROLASE-RELATED"/>
    <property type="match status" value="1"/>
</dbReference>
<dbReference type="InterPro" id="IPR050272">
    <property type="entry name" value="Isochorismatase-like_hydrls"/>
</dbReference>
<dbReference type="Proteomes" id="UP001171751">
    <property type="component" value="Unassembled WGS sequence"/>
</dbReference>
<evidence type="ECO:0000259" key="3">
    <source>
        <dbReference type="Pfam" id="PF00857"/>
    </source>
</evidence>
<evidence type="ECO:0000313" key="4">
    <source>
        <dbReference type="EMBL" id="MDO5457601.1"/>
    </source>
</evidence>
<comment type="similarity">
    <text evidence="1">Belongs to the isochorismatase family.</text>
</comment>
<name>A0AA43UCS1_9LACT</name>
<keyword evidence="2" id="KW-0378">Hydrolase</keyword>
<evidence type="ECO:0000256" key="2">
    <source>
        <dbReference type="ARBA" id="ARBA00022801"/>
    </source>
</evidence>
<reference evidence="4" key="1">
    <citation type="submission" date="2023-07" db="EMBL/GenBank/DDBJ databases">
        <title>Between Cages and Wild: Unraveling the Impact of Captivity on Animal Microbiomes and Antimicrobial Resistance.</title>
        <authorList>
            <person name="Schmartz G.P."/>
            <person name="Rehner J."/>
            <person name="Schuff M.J."/>
            <person name="Becker S.L."/>
            <person name="Kravczyk M."/>
            <person name="Gurevich A."/>
            <person name="Francke R."/>
            <person name="Mueller R."/>
            <person name="Keller V."/>
            <person name="Keller A."/>
        </authorList>
    </citation>
    <scope>NUCLEOTIDE SEQUENCE</scope>
    <source>
        <strain evidence="4">S39M_St_73</strain>
    </source>
</reference>
<keyword evidence="5" id="KW-1185">Reference proteome</keyword>
<dbReference type="EMBL" id="JAUNQW010000017">
    <property type="protein sequence ID" value="MDO5457601.1"/>
    <property type="molecule type" value="Genomic_DNA"/>
</dbReference>
<dbReference type="PANTHER" id="PTHR43540:SF1">
    <property type="entry name" value="ISOCHORISMATASE HYDROLASE"/>
    <property type="match status" value="1"/>
</dbReference>
<dbReference type="AlphaFoldDB" id="A0AA43UCS1"/>
<dbReference type="Gene3D" id="3.40.50.850">
    <property type="entry name" value="Isochorismatase-like"/>
    <property type="match status" value="1"/>
</dbReference>
<gene>
    <name evidence="4" type="ORF">Q4F26_04570</name>
</gene>
<dbReference type="SUPFAM" id="SSF52499">
    <property type="entry name" value="Isochorismatase-like hydrolases"/>
    <property type="match status" value="1"/>
</dbReference>
<dbReference type="InterPro" id="IPR000868">
    <property type="entry name" value="Isochorismatase-like_dom"/>
</dbReference>
<organism evidence="4 5">
    <name type="scientific">Atopococcus tabaci</name>
    <dbReference type="NCBI Taxonomy" id="269774"/>
    <lineage>
        <taxon>Bacteria</taxon>
        <taxon>Bacillati</taxon>
        <taxon>Bacillota</taxon>
        <taxon>Bacilli</taxon>
        <taxon>Lactobacillales</taxon>
        <taxon>Carnobacteriaceae</taxon>
        <taxon>Atopococcus</taxon>
    </lineage>
</organism>
<dbReference type="Pfam" id="PF00857">
    <property type="entry name" value="Isochorismatase"/>
    <property type="match status" value="1"/>
</dbReference>
<comment type="caution">
    <text evidence="4">The sequence shown here is derived from an EMBL/GenBank/DDBJ whole genome shotgun (WGS) entry which is preliminary data.</text>
</comment>
<dbReference type="GO" id="GO:0016787">
    <property type="term" value="F:hydrolase activity"/>
    <property type="evidence" value="ECO:0007669"/>
    <property type="project" value="UniProtKB-KW"/>
</dbReference>
<sequence length="258" mass="29107">MANNDVFFKDEQGNYGFNTEVLETAFKEAREIYRERGFMREMGQGVAPAITTVDMAKAWMSDGHAFTCENNNEICANAKEVLDAGRKAGVPIFHTTTGYWGEEQHDLPRWDEKIPMSTLRLDTEWMEIDPKLDPQPEEPVIVKKYASNFHGTNLNDVLTFLGVDTLIVMGATACACVRHTVMDSTGHGFKTLIPEGTIGDRVPGVIEWNVFDMEAKFADVLSVEDVVKYLEGIDDSVYTKHERHDVKYNEAAKDLPKY</sequence>
<feature type="domain" description="Isochorismatase-like" evidence="3">
    <location>
        <begin position="49"/>
        <end position="225"/>
    </location>
</feature>
<evidence type="ECO:0000313" key="5">
    <source>
        <dbReference type="Proteomes" id="UP001171751"/>
    </source>
</evidence>
<protein>
    <submittedName>
        <fullName evidence="4">Isochorismatase family protein</fullName>
    </submittedName>
</protein>
<evidence type="ECO:0000256" key="1">
    <source>
        <dbReference type="ARBA" id="ARBA00006336"/>
    </source>
</evidence>
<dbReference type="InterPro" id="IPR036380">
    <property type="entry name" value="Isochorismatase-like_sf"/>
</dbReference>
<accession>A0AA43UCS1</accession>